<comment type="caution">
    <text evidence="1">The sequence shown here is derived from an EMBL/GenBank/DDBJ whole genome shotgun (WGS) entry which is preliminary data.</text>
</comment>
<protein>
    <submittedName>
        <fullName evidence="1">Uncharacterized protein</fullName>
    </submittedName>
</protein>
<reference evidence="1" key="1">
    <citation type="journal article" date="2015" name="Nature">
        <title>Complex archaea that bridge the gap between prokaryotes and eukaryotes.</title>
        <authorList>
            <person name="Spang A."/>
            <person name="Saw J.H."/>
            <person name="Jorgensen S.L."/>
            <person name="Zaremba-Niedzwiedzka K."/>
            <person name="Martijn J."/>
            <person name="Lind A.E."/>
            <person name="van Eijk R."/>
            <person name="Schleper C."/>
            <person name="Guy L."/>
            <person name="Ettema T.J."/>
        </authorList>
    </citation>
    <scope>NUCLEOTIDE SEQUENCE</scope>
</reference>
<sequence length="29" mass="3328">MKLLEAIKVIMEGKEIKGKNKILRDSERG</sequence>
<organism evidence="1">
    <name type="scientific">marine sediment metagenome</name>
    <dbReference type="NCBI Taxonomy" id="412755"/>
    <lineage>
        <taxon>unclassified sequences</taxon>
        <taxon>metagenomes</taxon>
        <taxon>ecological metagenomes</taxon>
    </lineage>
</organism>
<proteinExistence type="predicted"/>
<accession>A0A0F9SIL2</accession>
<name>A0A0F9SIL2_9ZZZZ</name>
<evidence type="ECO:0000313" key="1">
    <source>
        <dbReference type="EMBL" id="KKN29198.1"/>
    </source>
</evidence>
<dbReference type="EMBL" id="LAZR01002503">
    <property type="protein sequence ID" value="KKN29198.1"/>
    <property type="molecule type" value="Genomic_DNA"/>
</dbReference>
<gene>
    <name evidence="1" type="ORF">LCGC14_0846510</name>
</gene>
<dbReference type="AlphaFoldDB" id="A0A0F9SIL2"/>